<keyword evidence="5 10" id="KW-0472">Membrane</keyword>
<keyword evidence="6" id="KW-0564">Palmitate</keyword>
<keyword evidence="3 10" id="KW-0812">Transmembrane</keyword>
<evidence type="ECO:0000256" key="6">
    <source>
        <dbReference type="ARBA" id="ARBA00023139"/>
    </source>
</evidence>
<keyword evidence="13" id="KW-1185">Reference proteome</keyword>
<feature type="transmembrane region" description="Helical" evidence="10">
    <location>
        <begin position="7"/>
        <end position="26"/>
    </location>
</feature>
<comment type="caution">
    <text evidence="12">The sequence shown here is derived from an EMBL/GenBank/DDBJ whole genome shotgun (WGS) entry which is preliminary data.</text>
</comment>
<protein>
    <recommendedName>
        <fullName evidence="10">Palmitoyltransferase</fullName>
        <ecNumber evidence="10">2.3.1.225</ecNumber>
    </recommendedName>
</protein>
<accession>A0ABQ9NYS6</accession>
<dbReference type="EMBL" id="JAPDRL010000013">
    <property type="protein sequence ID" value="KAJ9667272.1"/>
    <property type="molecule type" value="Genomic_DNA"/>
</dbReference>
<dbReference type="InterPro" id="IPR001594">
    <property type="entry name" value="Palmitoyltrfase_DHHC"/>
</dbReference>
<evidence type="ECO:0000256" key="9">
    <source>
        <dbReference type="ARBA" id="ARBA00048048"/>
    </source>
</evidence>
<keyword evidence="8 10" id="KW-0012">Acyltransferase</keyword>
<comment type="catalytic activity">
    <reaction evidence="9 10">
        <text>L-cysteinyl-[protein] + hexadecanoyl-CoA = S-hexadecanoyl-L-cysteinyl-[protein] + CoA</text>
        <dbReference type="Rhea" id="RHEA:36683"/>
        <dbReference type="Rhea" id="RHEA-COMP:10131"/>
        <dbReference type="Rhea" id="RHEA-COMP:11032"/>
        <dbReference type="ChEBI" id="CHEBI:29950"/>
        <dbReference type="ChEBI" id="CHEBI:57287"/>
        <dbReference type="ChEBI" id="CHEBI:57379"/>
        <dbReference type="ChEBI" id="CHEBI:74151"/>
        <dbReference type="EC" id="2.3.1.225"/>
    </reaction>
</comment>
<dbReference type="GO" id="GO:0019706">
    <property type="term" value="F:protein-cysteine S-palmitoyltransferase activity"/>
    <property type="evidence" value="ECO:0007669"/>
    <property type="project" value="UniProtKB-EC"/>
</dbReference>
<feature type="domain" description="Palmitoyltransferase DHHC" evidence="11">
    <location>
        <begin position="152"/>
        <end position="314"/>
    </location>
</feature>
<evidence type="ECO:0000256" key="1">
    <source>
        <dbReference type="ARBA" id="ARBA00004141"/>
    </source>
</evidence>
<evidence type="ECO:0000313" key="13">
    <source>
        <dbReference type="Proteomes" id="UP001172684"/>
    </source>
</evidence>
<evidence type="ECO:0000256" key="8">
    <source>
        <dbReference type="ARBA" id="ARBA00023315"/>
    </source>
</evidence>
<dbReference type="PROSITE" id="PS50216">
    <property type="entry name" value="DHHC"/>
    <property type="match status" value="1"/>
</dbReference>
<organism evidence="12 13">
    <name type="scientific">Coniosporium apollinis</name>
    <dbReference type="NCBI Taxonomy" id="61459"/>
    <lineage>
        <taxon>Eukaryota</taxon>
        <taxon>Fungi</taxon>
        <taxon>Dikarya</taxon>
        <taxon>Ascomycota</taxon>
        <taxon>Pezizomycotina</taxon>
        <taxon>Dothideomycetes</taxon>
        <taxon>Dothideomycetes incertae sedis</taxon>
        <taxon>Coniosporium</taxon>
    </lineage>
</organism>
<evidence type="ECO:0000256" key="5">
    <source>
        <dbReference type="ARBA" id="ARBA00023136"/>
    </source>
</evidence>
<evidence type="ECO:0000256" key="10">
    <source>
        <dbReference type="RuleBase" id="RU079119"/>
    </source>
</evidence>
<reference evidence="12" key="1">
    <citation type="submission" date="2022-10" db="EMBL/GenBank/DDBJ databases">
        <title>Culturing micro-colonial fungi from biological soil crusts in the Mojave desert and describing Neophaeococcomyces mojavensis, and introducing the new genera and species Taxawa tesnikishii.</title>
        <authorList>
            <person name="Kurbessoian T."/>
            <person name="Stajich J.E."/>
        </authorList>
    </citation>
    <scope>NUCLEOTIDE SEQUENCE</scope>
    <source>
        <strain evidence="12">TK_1</strain>
    </source>
</reference>
<dbReference type="EC" id="2.3.1.225" evidence="10"/>
<dbReference type="PANTHER" id="PTHR22883:SF480">
    <property type="entry name" value="PALMITOYLTRANSFERASE SWF1"/>
    <property type="match status" value="1"/>
</dbReference>
<comment type="subcellular location">
    <subcellularLocation>
        <location evidence="1">Membrane</location>
        <topology evidence="1">Multi-pass membrane protein</topology>
    </subcellularLocation>
</comment>
<feature type="transmembrane region" description="Helical" evidence="10">
    <location>
        <begin position="199"/>
        <end position="219"/>
    </location>
</feature>
<proteinExistence type="inferred from homology"/>
<comment type="domain">
    <text evidence="10">The DHHC domain is required for palmitoyltransferase activity.</text>
</comment>
<feature type="transmembrane region" description="Helical" evidence="10">
    <location>
        <begin position="77"/>
        <end position="96"/>
    </location>
</feature>
<feature type="transmembrane region" description="Helical" evidence="10">
    <location>
        <begin position="271"/>
        <end position="304"/>
    </location>
</feature>
<name>A0ABQ9NYS6_9PEZI</name>
<evidence type="ECO:0000313" key="12">
    <source>
        <dbReference type="EMBL" id="KAJ9667272.1"/>
    </source>
</evidence>
<keyword evidence="2 10" id="KW-0808">Transferase</keyword>
<comment type="similarity">
    <text evidence="10">Belongs to the DHHC palmitoyltransferase family.</text>
</comment>
<evidence type="ECO:0000256" key="3">
    <source>
        <dbReference type="ARBA" id="ARBA00022692"/>
    </source>
</evidence>
<sequence length="416" mass="46219">MGSLRNIALFVLTVSALTFIAFFGRLPALRNTPIGFLHRVLWIHIPKSARRLDARLTGGRLSSSGARLSHYLLYEKHPLVIIFFLGLTTASAFLFIRETWSLLSLTDRFLVPPILTAPYAFTYLSNTRSPAITFANHASHQLHYPYDYILYHPNRICRTCHFSKPARSKHCSICGTCIARADHHCIWVNNCLGRGNYKYFLALLLSTAVLLVYGASLAYRVLRPQVRDFQAGWYSRRTLASYGSADGAVATFNRAAIQRINGWLDALSAAVMIGGLSVAGVGLLALLTAPLPAGLLCYHIYLIWAGMTTNESGKWADLRDDMADGMVWVGTCDSAEDSQEVESIEEGSEDGGAEWPLRSTKVVVRTRDGGPPIFAVDDETASGVVNGSWRRCWRLGELDNIYDLGFWDNLQEVLLH</sequence>
<dbReference type="PANTHER" id="PTHR22883">
    <property type="entry name" value="ZINC FINGER DHHC DOMAIN CONTAINING PROTEIN"/>
    <property type="match status" value="1"/>
</dbReference>
<dbReference type="InterPro" id="IPR039859">
    <property type="entry name" value="PFA4/ZDH16/20/ERF2-like"/>
</dbReference>
<evidence type="ECO:0000256" key="4">
    <source>
        <dbReference type="ARBA" id="ARBA00022989"/>
    </source>
</evidence>
<evidence type="ECO:0000256" key="2">
    <source>
        <dbReference type="ARBA" id="ARBA00022679"/>
    </source>
</evidence>
<dbReference type="Proteomes" id="UP001172684">
    <property type="component" value="Unassembled WGS sequence"/>
</dbReference>
<keyword evidence="4 10" id="KW-1133">Transmembrane helix</keyword>
<keyword evidence="7" id="KW-0449">Lipoprotein</keyword>
<gene>
    <name evidence="12" type="primary">SWF1</name>
    <name evidence="12" type="ORF">H2201_002473</name>
</gene>
<dbReference type="Pfam" id="PF01529">
    <property type="entry name" value="DHHC"/>
    <property type="match status" value="1"/>
</dbReference>
<evidence type="ECO:0000259" key="11">
    <source>
        <dbReference type="Pfam" id="PF01529"/>
    </source>
</evidence>
<evidence type="ECO:0000256" key="7">
    <source>
        <dbReference type="ARBA" id="ARBA00023288"/>
    </source>
</evidence>